<name>A0ABU8VJ18_9BURK</name>
<evidence type="ECO:0000313" key="1">
    <source>
        <dbReference type="EMBL" id="MEJ8813659.1"/>
    </source>
</evidence>
<dbReference type="Pfam" id="PF11142">
    <property type="entry name" value="DUF2917"/>
    <property type="match status" value="1"/>
</dbReference>
<keyword evidence="2" id="KW-1185">Reference proteome</keyword>
<accession>A0ABU8VJ18</accession>
<dbReference type="InterPro" id="IPR021317">
    <property type="entry name" value="DUF2917"/>
</dbReference>
<comment type="caution">
    <text evidence="1">The sequence shown here is derived from an EMBL/GenBank/DDBJ whole genome shotgun (WGS) entry which is preliminary data.</text>
</comment>
<dbReference type="Proteomes" id="UP001365846">
    <property type="component" value="Unassembled WGS sequence"/>
</dbReference>
<proteinExistence type="predicted"/>
<dbReference type="EMBL" id="JBBKZU010000009">
    <property type="protein sequence ID" value="MEJ8813659.1"/>
    <property type="molecule type" value="Genomic_DNA"/>
</dbReference>
<gene>
    <name evidence="1" type="ORF">WKW77_21410</name>
</gene>
<dbReference type="RefSeq" id="WP_340358897.1">
    <property type="nucleotide sequence ID" value="NZ_JBBKZU010000009.1"/>
</dbReference>
<protein>
    <submittedName>
        <fullName evidence="1">DUF2917 domain-containing protein</fullName>
    </submittedName>
</protein>
<evidence type="ECO:0000313" key="2">
    <source>
        <dbReference type="Proteomes" id="UP001365846"/>
    </source>
</evidence>
<organism evidence="1 2">
    <name type="scientific">Variovorax ureilyticus</name>
    <dbReference type="NCBI Taxonomy" id="1836198"/>
    <lineage>
        <taxon>Bacteria</taxon>
        <taxon>Pseudomonadati</taxon>
        <taxon>Pseudomonadota</taxon>
        <taxon>Betaproteobacteria</taxon>
        <taxon>Burkholderiales</taxon>
        <taxon>Comamonadaceae</taxon>
        <taxon>Variovorax</taxon>
    </lineage>
</organism>
<sequence>MSAVATTTTLSSVAAARPAAVPPAVRRGAWQLEAGHAMSLKASSSSVLRIRQGRVWVTRDATAHRGSEDLVLAPGESLAVAAGERIVMEPWDSHGATYSWDAAQPAARAG</sequence>
<reference evidence="1 2" key="1">
    <citation type="submission" date="2024-03" db="EMBL/GenBank/DDBJ databases">
        <title>Novel species of the genus Variovorax.</title>
        <authorList>
            <person name="Liu Q."/>
            <person name="Xin Y.-H."/>
        </authorList>
    </citation>
    <scope>NUCLEOTIDE SEQUENCE [LARGE SCALE GENOMIC DNA]</scope>
    <source>
        <strain evidence="1 2">KACC 18899</strain>
    </source>
</reference>